<evidence type="ECO:0000256" key="10">
    <source>
        <dbReference type="ARBA" id="ARBA00040041"/>
    </source>
</evidence>
<proteinExistence type="inferred from homology"/>
<comment type="similarity">
    <text evidence="9">Belongs to the YEL1 family.</text>
</comment>
<dbReference type="GO" id="GO:0005085">
    <property type="term" value="F:guanyl-nucleotide exchange factor activity"/>
    <property type="evidence" value="ECO:0007669"/>
    <property type="project" value="UniProtKB-KW"/>
</dbReference>
<keyword evidence="7" id="KW-0472">Membrane</keyword>
<dbReference type="InterPro" id="IPR023394">
    <property type="entry name" value="Sec7_C_sf"/>
</dbReference>
<evidence type="ECO:0000313" key="13">
    <source>
        <dbReference type="EMBL" id="SCU89153.1"/>
    </source>
</evidence>
<sequence length="624" mass="71096">MAEVCRMEQRPALLTVVDKSVMCTDGLLTESPKITNIHELVVDDEPNEFAHETAEQILNGTFKDVDPKEYANFLGSPKNSEVLTEFLDLLRPYPATLLDTLKKLSSSIYFIAEAANIDMILESLAKEWLREGHMPHYNDDFRLAHIMLFSLLMLNSNLHNPASEHKFSLDQFLENSLHALRREAPNLNVAHFKRELTSGYIILSRDPLPLCAGPKKKSRGLSRRTGASGSGMRKISMLSMRSDRLQRTPSHQSLTPSLNSMPPLAPKTTTNTILTTGGGRLRSRNVLEKLYAEEKCDWKLQDVNGSPWLMDCVLKVTEAAKTATSTPQLFSAQAPKRKMFSWFRKHAKGTLFDEHAHLAHVEHWTYARVRAGHGRLLVYYFRGSTLQDYTVDQILKWDLMTCRKKCSHARFYTLYGALASRIQDNIVASKHSALGRSSFMVSFPSGISALDGITLQFSTDNADIAAKYKDTINFWGGRITPIPSAQMEMVSNEEYGWSDRILSGKIQPQHAKVFKWKPLMGLDAVLVEADEQVAFWELDSQLYNMRSFVSTLERSLDTHNSLKAQMVQKWQNVEEREPEATESAFDVVMDNWNNKYLYLNKQYEKHTIYLDALEKACDFYQKSE</sequence>
<feature type="compositionally biased region" description="Polar residues" evidence="11">
    <location>
        <begin position="247"/>
        <end position="260"/>
    </location>
</feature>
<dbReference type="GO" id="GO:0005934">
    <property type="term" value="C:cellular bud tip"/>
    <property type="evidence" value="ECO:0007669"/>
    <property type="project" value="UniProtKB-SubCell"/>
</dbReference>
<dbReference type="STRING" id="1230905.A0A1G4JFR1"/>
<dbReference type="PROSITE" id="PS50190">
    <property type="entry name" value="SEC7"/>
    <property type="match status" value="1"/>
</dbReference>
<keyword evidence="14" id="KW-1185">Reference proteome</keyword>
<organism evidence="13 14">
    <name type="scientific">Lachancea mirantina</name>
    <dbReference type="NCBI Taxonomy" id="1230905"/>
    <lineage>
        <taxon>Eukaryota</taxon>
        <taxon>Fungi</taxon>
        <taxon>Dikarya</taxon>
        <taxon>Ascomycota</taxon>
        <taxon>Saccharomycotina</taxon>
        <taxon>Saccharomycetes</taxon>
        <taxon>Saccharomycetales</taxon>
        <taxon>Saccharomycetaceae</taxon>
        <taxon>Lachancea</taxon>
    </lineage>
</organism>
<dbReference type="AlphaFoldDB" id="A0A1G4JFR1"/>
<evidence type="ECO:0000256" key="9">
    <source>
        <dbReference type="ARBA" id="ARBA00038404"/>
    </source>
</evidence>
<keyword evidence="6" id="KW-0344">Guanine-nucleotide releasing factor</keyword>
<dbReference type="Pfam" id="PF01369">
    <property type="entry name" value="Sec7"/>
    <property type="match status" value="1"/>
</dbReference>
<dbReference type="InterPro" id="IPR000904">
    <property type="entry name" value="Sec7_dom"/>
</dbReference>
<evidence type="ECO:0000256" key="6">
    <source>
        <dbReference type="ARBA" id="ARBA00022658"/>
    </source>
</evidence>
<feature type="region of interest" description="Disordered" evidence="11">
    <location>
        <begin position="213"/>
        <end position="233"/>
    </location>
</feature>
<feature type="domain" description="SEC7" evidence="12">
    <location>
        <begin position="27"/>
        <end position="196"/>
    </location>
</feature>
<dbReference type="GO" id="GO:0005886">
    <property type="term" value="C:plasma membrane"/>
    <property type="evidence" value="ECO:0007669"/>
    <property type="project" value="UniProtKB-SubCell"/>
</dbReference>
<evidence type="ECO:0000256" key="2">
    <source>
        <dbReference type="ARBA" id="ARBA00004266"/>
    </source>
</evidence>
<name>A0A1G4JFR1_9SACH</name>
<dbReference type="EMBL" id="LT598463">
    <property type="protein sequence ID" value="SCU89153.1"/>
    <property type="molecule type" value="Genomic_DNA"/>
</dbReference>
<evidence type="ECO:0000256" key="11">
    <source>
        <dbReference type="SAM" id="MobiDB-lite"/>
    </source>
</evidence>
<protein>
    <recommendedName>
        <fullName evidence="10">Guanine-nucleotide exchange factor YEL1</fullName>
    </recommendedName>
</protein>
<gene>
    <name evidence="13" type="ORF">LAMI_0D12574G</name>
</gene>
<reference evidence="13 14" key="1">
    <citation type="submission" date="2016-03" db="EMBL/GenBank/DDBJ databases">
        <authorList>
            <person name="Devillers H."/>
        </authorList>
    </citation>
    <scope>NUCLEOTIDE SEQUENCE [LARGE SCALE GENOMIC DNA]</scope>
    <source>
        <strain evidence="13">CBS 11717</strain>
    </source>
</reference>
<dbReference type="GO" id="GO:0005737">
    <property type="term" value="C:cytoplasm"/>
    <property type="evidence" value="ECO:0007669"/>
    <property type="project" value="UniProtKB-SubCell"/>
</dbReference>
<dbReference type="InterPro" id="IPR056468">
    <property type="entry name" value="PH_GEF_YEL1"/>
</dbReference>
<dbReference type="OrthoDB" id="2157641at2759"/>
<dbReference type="Gene3D" id="1.10.1000.11">
    <property type="entry name" value="Arf Nucleotide-binding Site Opener,domain 2"/>
    <property type="match status" value="1"/>
</dbReference>
<evidence type="ECO:0000256" key="8">
    <source>
        <dbReference type="ARBA" id="ARBA00037853"/>
    </source>
</evidence>
<evidence type="ECO:0000256" key="7">
    <source>
        <dbReference type="ARBA" id="ARBA00023136"/>
    </source>
</evidence>
<keyword evidence="5" id="KW-0963">Cytoplasm</keyword>
<evidence type="ECO:0000256" key="3">
    <source>
        <dbReference type="ARBA" id="ARBA00004496"/>
    </source>
</evidence>
<dbReference type="Proteomes" id="UP000191024">
    <property type="component" value="Chromosome D"/>
</dbReference>
<evidence type="ECO:0000259" key="12">
    <source>
        <dbReference type="PROSITE" id="PS50190"/>
    </source>
</evidence>
<keyword evidence="4" id="KW-1003">Cell membrane</keyword>
<accession>A0A1G4JFR1</accession>
<feature type="region of interest" description="Disordered" evidence="11">
    <location>
        <begin position="245"/>
        <end position="277"/>
    </location>
</feature>
<evidence type="ECO:0000256" key="5">
    <source>
        <dbReference type="ARBA" id="ARBA00022490"/>
    </source>
</evidence>
<dbReference type="Pfam" id="PF23633">
    <property type="entry name" value="PH_GEF_YEL1"/>
    <property type="match status" value="1"/>
</dbReference>
<evidence type="ECO:0000313" key="14">
    <source>
        <dbReference type="Proteomes" id="UP000191024"/>
    </source>
</evidence>
<dbReference type="SMART" id="SM00222">
    <property type="entry name" value="Sec7"/>
    <property type="match status" value="1"/>
</dbReference>
<evidence type="ECO:0000256" key="1">
    <source>
        <dbReference type="ARBA" id="ARBA00004202"/>
    </source>
</evidence>
<comment type="subcellular location">
    <subcellularLocation>
        <location evidence="2">Bud neck</location>
    </subcellularLocation>
    <subcellularLocation>
        <location evidence="8">Bud tip</location>
    </subcellularLocation>
    <subcellularLocation>
        <location evidence="1">Cell membrane</location>
        <topology evidence="1">Peripheral membrane protein</topology>
    </subcellularLocation>
    <subcellularLocation>
        <location evidence="3">Cytoplasm</location>
    </subcellularLocation>
</comment>
<dbReference type="GO" id="GO:0005935">
    <property type="term" value="C:cellular bud neck"/>
    <property type="evidence" value="ECO:0007669"/>
    <property type="project" value="UniProtKB-SubCell"/>
</dbReference>
<dbReference type="SUPFAM" id="SSF48425">
    <property type="entry name" value="Sec7 domain"/>
    <property type="match status" value="1"/>
</dbReference>
<evidence type="ECO:0000256" key="4">
    <source>
        <dbReference type="ARBA" id="ARBA00022475"/>
    </source>
</evidence>
<dbReference type="GO" id="GO:0032012">
    <property type="term" value="P:regulation of ARF protein signal transduction"/>
    <property type="evidence" value="ECO:0007669"/>
    <property type="project" value="InterPro"/>
</dbReference>
<dbReference type="InterPro" id="IPR035999">
    <property type="entry name" value="Sec7_dom_sf"/>
</dbReference>